<dbReference type="InterPro" id="IPR000860">
    <property type="entry name" value="HemC"/>
</dbReference>
<dbReference type="FunFam" id="3.30.160.40:FF:000001">
    <property type="entry name" value="Porphobilinogen deaminase"/>
    <property type="match status" value="1"/>
</dbReference>
<comment type="similarity">
    <text evidence="3 8">Belongs to the HMBS family.</text>
</comment>
<gene>
    <name evidence="8 11" type="primary">hemC</name>
    <name evidence="11" type="ORF">JDN41_11530</name>
</gene>
<feature type="domain" description="Porphobilinogen deaminase N-terminal" evidence="9">
    <location>
        <begin position="10"/>
        <end position="218"/>
    </location>
</feature>
<comment type="miscellaneous">
    <text evidence="8">The porphobilinogen subunits are added to the dipyrromethane group.</text>
</comment>
<dbReference type="AlphaFoldDB" id="A0A8I1GFM6"/>
<protein>
    <recommendedName>
        <fullName evidence="8">Porphobilinogen deaminase</fullName>
        <shortName evidence="8">PBG</shortName>
        <ecNumber evidence="8">2.5.1.61</ecNumber>
    </recommendedName>
    <alternativeName>
        <fullName evidence="8">Hydroxymethylbilane synthase</fullName>
        <shortName evidence="8">HMBS</shortName>
    </alternativeName>
    <alternativeName>
        <fullName evidence="8">Pre-uroporphyrinogen synthase</fullName>
    </alternativeName>
</protein>
<dbReference type="PROSITE" id="PS00533">
    <property type="entry name" value="PORPHOBILINOGEN_DEAM"/>
    <property type="match status" value="1"/>
</dbReference>
<evidence type="ECO:0000256" key="3">
    <source>
        <dbReference type="ARBA" id="ARBA00005638"/>
    </source>
</evidence>
<dbReference type="InterPro" id="IPR022419">
    <property type="entry name" value="Porphobilin_deaminase_cofac_BS"/>
</dbReference>
<dbReference type="Gene3D" id="3.40.190.10">
    <property type="entry name" value="Periplasmic binding protein-like II"/>
    <property type="match status" value="2"/>
</dbReference>
<keyword evidence="12" id="KW-1185">Reference proteome</keyword>
<dbReference type="HAMAP" id="MF_00260">
    <property type="entry name" value="Porphobil_deam"/>
    <property type="match status" value="1"/>
</dbReference>
<evidence type="ECO:0000256" key="8">
    <source>
        <dbReference type="HAMAP-Rule" id="MF_00260"/>
    </source>
</evidence>
<dbReference type="GO" id="GO:0005737">
    <property type="term" value="C:cytoplasm"/>
    <property type="evidence" value="ECO:0007669"/>
    <property type="project" value="UniProtKB-UniRule"/>
</dbReference>
<dbReference type="PRINTS" id="PR00151">
    <property type="entry name" value="PORPHBDMNASE"/>
</dbReference>
<evidence type="ECO:0000256" key="2">
    <source>
        <dbReference type="ARBA" id="ARBA00004735"/>
    </source>
</evidence>
<dbReference type="GO" id="GO:0004418">
    <property type="term" value="F:hydroxymethylbilane synthase activity"/>
    <property type="evidence" value="ECO:0007669"/>
    <property type="project" value="UniProtKB-UniRule"/>
</dbReference>
<keyword evidence="6 8" id="KW-0627">Porphyrin biosynthesis</keyword>
<comment type="function">
    <text evidence="1 8">Tetrapolymerization of the monopyrrole PBG into the hydroxymethylbilane pre-uroporphyrinogen in several discrete steps.</text>
</comment>
<feature type="domain" description="Porphobilinogen deaminase C-terminal" evidence="10">
    <location>
        <begin position="233"/>
        <end position="301"/>
    </location>
</feature>
<keyword evidence="5 8" id="KW-0808">Transferase</keyword>
<dbReference type="Pfam" id="PF01379">
    <property type="entry name" value="Porphobil_deam"/>
    <property type="match status" value="1"/>
</dbReference>
<dbReference type="FunFam" id="3.40.190.10:FF:000005">
    <property type="entry name" value="Porphobilinogen deaminase"/>
    <property type="match status" value="1"/>
</dbReference>
<comment type="cofactor">
    <cofactor evidence="8">
        <name>dipyrromethane</name>
        <dbReference type="ChEBI" id="CHEBI:60342"/>
    </cofactor>
    <text evidence="8">Binds 1 dipyrromethane group covalently.</text>
</comment>
<feature type="modified residue" description="S-(dipyrrolylmethanemethyl)cysteine" evidence="8">
    <location>
        <position position="247"/>
    </location>
</feature>
<name>A0A8I1GFM6_9HYPH</name>
<comment type="catalytic activity">
    <reaction evidence="7 8">
        <text>4 porphobilinogen + H2O = hydroxymethylbilane + 4 NH4(+)</text>
        <dbReference type="Rhea" id="RHEA:13185"/>
        <dbReference type="ChEBI" id="CHEBI:15377"/>
        <dbReference type="ChEBI" id="CHEBI:28938"/>
        <dbReference type="ChEBI" id="CHEBI:57845"/>
        <dbReference type="ChEBI" id="CHEBI:58126"/>
        <dbReference type="EC" id="2.5.1.61"/>
    </reaction>
</comment>
<reference evidence="11 12" key="1">
    <citation type="submission" date="2020-12" db="EMBL/GenBank/DDBJ databases">
        <title>Revised draft genomes of Rhodomicrobium vannielii ATCC 17100 and Rhodomicrobium udaipurense JA643.</title>
        <authorList>
            <person name="Conners E.M."/>
            <person name="Davenport E.J."/>
            <person name="Bose A."/>
        </authorList>
    </citation>
    <scope>NUCLEOTIDE SEQUENCE [LARGE SCALE GENOMIC DNA]</scope>
    <source>
        <strain evidence="11 12">JA643</strain>
    </source>
</reference>
<evidence type="ECO:0000256" key="6">
    <source>
        <dbReference type="ARBA" id="ARBA00023244"/>
    </source>
</evidence>
<evidence type="ECO:0000256" key="5">
    <source>
        <dbReference type="ARBA" id="ARBA00022679"/>
    </source>
</evidence>
<dbReference type="Proteomes" id="UP000623250">
    <property type="component" value="Unassembled WGS sequence"/>
</dbReference>
<dbReference type="Pfam" id="PF03900">
    <property type="entry name" value="Porphobil_deamC"/>
    <property type="match status" value="1"/>
</dbReference>
<dbReference type="EMBL" id="JAEMUK010000078">
    <property type="protein sequence ID" value="MBJ7544174.1"/>
    <property type="molecule type" value="Genomic_DNA"/>
</dbReference>
<dbReference type="InterPro" id="IPR022417">
    <property type="entry name" value="Porphobilin_deaminase_N"/>
</dbReference>
<dbReference type="RefSeq" id="WP_037233090.1">
    <property type="nucleotide sequence ID" value="NZ_JAEMUK010000078.1"/>
</dbReference>
<evidence type="ECO:0000256" key="1">
    <source>
        <dbReference type="ARBA" id="ARBA00002869"/>
    </source>
</evidence>
<dbReference type="FunFam" id="3.40.190.10:FF:000004">
    <property type="entry name" value="Porphobilinogen deaminase"/>
    <property type="match status" value="1"/>
</dbReference>
<dbReference type="GO" id="GO:0006782">
    <property type="term" value="P:protoporphyrinogen IX biosynthetic process"/>
    <property type="evidence" value="ECO:0007669"/>
    <property type="project" value="UniProtKB-UniRule"/>
</dbReference>
<dbReference type="Gene3D" id="3.30.160.40">
    <property type="entry name" value="Porphobilinogen deaminase, C-terminal domain"/>
    <property type="match status" value="1"/>
</dbReference>
<sequence length="313" mass="33755">MKNHSDARQIRIGTRGSALALAQATEVQNRLAAIYGDEVKFERVVIKTTGDKILDKALSLVGGKGLFTKELEEALFADQIDIAVHSMKDVQAFLPDGLEIVCNLPREDVRDAFISMKAKSLADMPEGAVIGTASIRREAFIKNKRPDLKTVLFRGNVQSRLKKLEDGVADATLLASAGLNRLGLSDRITQHIPVEEMLPAPAQGAIGIEIRSNDQVTRELIMALHDEATGYAIDAERAFLSELDGSCRTPIAALARYDGHGRVSFKGAILTPDGARIYETTREGSANDAAAMGKDAAQELYARGGKDVFPPAA</sequence>
<dbReference type="PANTHER" id="PTHR11557">
    <property type="entry name" value="PORPHOBILINOGEN DEAMINASE"/>
    <property type="match status" value="1"/>
</dbReference>
<comment type="subunit">
    <text evidence="4 8">Monomer.</text>
</comment>
<dbReference type="PANTHER" id="PTHR11557:SF0">
    <property type="entry name" value="PORPHOBILINOGEN DEAMINASE"/>
    <property type="match status" value="1"/>
</dbReference>
<dbReference type="InterPro" id="IPR036803">
    <property type="entry name" value="Porphobilinogen_deaminase_C_sf"/>
</dbReference>
<comment type="pathway">
    <text evidence="2">Porphyrin-containing compound metabolism; protoporphyrin-IX biosynthesis; coproporphyrinogen-III from 5-aminolevulinate: step 2/4.</text>
</comment>
<dbReference type="EC" id="2.5.1.61" evidence="8"/>
<evidence type="ECO:0000259" key="10">
    <source>
        <dbReference type="Pfam" id="PF03900"/>
    </source>
</evidence>
<accession>A0A8I1GFM6</accession>
<dbReference type="NCBIfam" id="TIGR00212">
    <property type="entry name" value="hemC"/>
    <property type="match status" value="1"/>
</dbReference>
<organism evidence="11 12">
    <name type="scientific">Rhodomicrobium udaipurense</name>
    <dbReference type="NCBI Taxonomy" id="1202716"/>
    <lineage>
        <taxon>Bacteria</taxon>
        <taxon>Pseudomonadati</taxon>
        <taxon>Pseudomonadota</taxon>
        <taxon>Alphaproteobacteria</taxon>
        <taxon>Hyphomicrobiales</taxon>
        <taxon>Hyphomicrobiaceae</taxon>
        <taxon>Rhodomicrobium</taxon>
    </lineage>
</organism>
<evidence type="ECO:0000313" key="12">
    <source>
        <dbReference type="Proteomes" id="UP000623250"/>
    </source>
</evidence>
<comment type="caution">
    <text evidence="11">The sequence shown here is derived from an EMBL/GenBank/DDBJ whole genome shotgun (WGS) entry which is preliminary data.</text>
</comment>
<evidence type="ECO:0000256" key="4">
    <source>
        <dbReference type="ARBA" id="ARBA00011245"/>
    </source>
</evidence>
<dbReference type="SUPFAM" id="SSF53850">
    <property type="entry name" value="Periplasmic binding protein-like II"/>
    <property type="match status" value="1"/>
</dbReference>
<dbReference type="UniPathway" id="UPA00251">
    <property type="reaction ID" value="UER00319"/>
</dbReference>
<evidence type="ECO:0000313" key="11">
    <source>
        <dbReference type="EMBL" id="MBJ7544174.1"/>
    </source>
</evidence>
<evidence type="ECO:0000259" key="9">
    <source>
        <dbReference type="Pfam" id="PF01379"/>
    </source>
</evidence>
<dbReference type="PIRSF" id="PIRSF001438">
    <property type="entry name" value="4pyrrol_synth_OHMeBilane_synth"/>
    <property type="match status" value="1"/>
</dbReference>
<dbReference type="InterPro" id="IPR022418">
    <property type="entry name" value="Porphobilinogen_deaminase_C"/>
</dbReference>
<dbReference type="SUPFAM" id="SSF54782">
    <property type="entry name" value="Porphobilinogen deaminase (hydroxymethylbilane synthase), C-terminal domain"/>
    <property type="match status" value="1"/>
</dbReference>
<proteinExistence type="inferred from homology"/>
<evidence type="ECO:0000256" key="7">
    <source>
        <dbReference type="ARBA" id="ARBA00048169"/>
    </source>
</evidence>